<dbReference type="GeneTree" id="ENSGT01150000288633"/>
<reference evidence="1" key="2">
    <citation type="submission" date="2025-09" db="UniProtKB">
        <authorList>
            <consortium name="Ensembl"/>
        </authorList>
    </citation>
    <scope>IDENTIFICATION</scope>
</reference>
<accession>A0A8C3FM93</accession>
<protein>
    <submittedName>
        <fullName evidence="1">Uncharacterized protein</fullName>
    </submittedName>
</protein>
<dbReference type="Proteomes" id="UP000694380">
    <property type="component" value="Unplaced"/>
</dbReference>
<name>A0A8C3FM93_CHRPI</name>
<proteinExistence type="predicted"/>
<keyword evidence="2" id="KW-1185">Reference proteome</keyword>
<sequence length="101" mass="11657">MHIECIYNSAAILCFYYQGVVTCLFKVQGLLYCNFPGFWVQTQFLTGFFWNVAEDVADLRARRCIFPQADFVDSLRLSPIHSREDQVKAALAFPIQGFLQH</sequence>
<dbReference type="Ensembl" id="ENSCPBT00000012645.1">
    <property type="protein sequence ID" value="ENSCPBP00000010542.1"/>
    <property type="gene ID" value="ENSCPBG00000008084.1"/>
</dbReference>
<evidence type="ECO:0000313" key="1">
    <source>
        <dbReference type="Ensembl" id="ENSCPBP00000010542.1"/>
    </source>
</evidence>
<evidence type="ECO:0000313" key="2">
    <source>
        <dbReference type="Proteomes" id="UP000694380"/>
    </source>
</evidence>
<organism evidence="1 2">
    <name type="scientific">Chrysemys picta bellii</name>
    <name type="common">Western painted turtle</name>
    <name type="synonym">Emys bellii</name>
    <dbReference type="NCBI Taxonomy" id="8478"/>
    <lineage>
        <taxon>Eukaryota</taxon>
        <taxon>Metazoa</taxon>
        <taxon>Chordata</taxon>
        <taxon>Craniata</taxon>
        <taxon>Vertebrata</taxon>
        <taxon>Euteleostomi</taxon>
        <taxon>Archelosauria</taxon>
        <taxon>Testudinata</taxon>
        <taxon>Testudines</taxon>
        <taxon>Cryptodira</taxon>
        <taxon>Durocryptodira</taxon>
        <taxon>Testudinoidea</taxon>
        <taxon>Emydidae</taxon>
        <taxon>Chrysemys</taxon>
    </lineage>
</organism>
<dbReference type="AlphaFoldDB" id="A0A8C3FM93"/>
<reference evidence="1" key="1">
    <citation type="submission" date="2025-08" db="UniProtKB">
        <authorList>
            <consortium name="Ensembl"/>
        </authorList>
    </citation>
    <scope>IDENTIFICATION</scope>
</reference>